<keyword evidence="3" id="KW-0238">DNA-binding</keyword>
<name>A0A2Z5A2Z5_9PSED</name>
<evidence type="ECO:0000259" key="5">
    <source>
        <dbReference type="PROSITE" id="PS50931"/>
    </source>
</evidence>
<dbReference type="AlphaFoldDB" id="A0A2Z5A2Z5"/>
<reference evidence="6 7" key="1">
    <citation type="submission" date="2017-06" db="EMBL/GenBank/DDBJ databases">
        <title>Evolution towards high GC content and high-temperature stress adaptation in endophytic Pseudomonas oryzihabitans impacted its plant-growth promoting traits.</title>
        <authorList>
            <person name="Nascimento F.X."/>
        </authorList>
    </citation>
    <scope>NUCLEOTIDE SEQUENCE [LARGE SCALE GENOMIC DNA]</scope>
    <source>
        <strain evidence="6 7">MS8</strain>
    </source>
</reference>
<dbReference type="SUPFAM" id="SSF46785">
    <property type="entry name" value="Winged helix' DNA-binding domain"/>
    <property type="match status" value="1"/>
</dbReference>
<dbReference type="PANTHER" id="PTHR30118:SF15">
    <property type="entry name" value="TRANSCRIPTIONAL REGULATORY PROTEIN"/>
    <property type="match status" value="1"/>
</dbReference>
<dbReference type="EMBL" id="CP022198">
    <property type="protein sequence ID" value="AXA65168.1"/>
    <property type="molecule type" value="Genomic_DNA"/>
</dbReference>
<dbReference type="InterPro" id="IPR005119">
    <property type="entry name" value="LysR_subst-bd"/>
</dbReference>
<feature type="domain" description="HTH lysR-type" evidence="5">
    <location>
        <begin position="9"/>
        <end position="66"/>
    </location>
</feature>
<sequence>MNRNDLRRIDLHLLVVFESLMHERNLTRTAEKLFLGQPAISAALVRLRQFFDDPLLVRSGRAMEPTPRALAILERLRPALDGLSNALSEVDDFDPGASRAVFRLGMSDDVECGLLPPLLAHLREVAPHCVLVVRNANFLLLPGLLASGEVSLGISYTTQLPANARCRTLRHIRALVVRADRDPAPLSLDDYCARPHVLVSMSGDLCGNIDDDLARLGRSRKVALGVPHFNGLGALLAGSELLATVPDYAARALAAGGGLRIEEAPFPIVPAKLSLVWRAAQDQDPGERWLRGEIIRFMGEPAA</sequence>
<dbReference type="SUPFAM" id="SSF53850">
    <property type="entry name" value="Periplasmic binding protein-like II"/>
    <property type="match status" value="1"/>
</dbReference>
<gene>
    <name evidence="6" type="ORF">CE139_04910</name>
</gene>
<evidence type="ECO:0000256" key="3">
    <source>
        <dbReference type="ARBA" id="ARBA00023125"/>
    </source>
</evidence>
<dbReference type="PANTHER" id="PTHR30118">
    <property type="entry name" value="HTH-TYPE TRANSCRIPTIONAL REGULATOR LEUO-RELATED"/>
    <property type="match status" value="1"/>
</dbReference>
<evidence type="ECO:0000256" key="4">
    <source>
        <dbReference type="ARBA" id="ARBA00023163"/>
    </source>
</evidence>
<dbReference type="InterPro" id="IPR036390">
    <property type="entry name" value="WH_DNA-bd_sf"/>
</dbReference>
<evidence type="ECO:0000313" key="7">
    <source>
        <dbReference type="Proteomes" id="UP000250579"/>
    </source>
</evidence>
<keyword evidence="4" id="KW-0804">Transcription</keyword>
<dbReference type="GO" id="GO:0003700">
    <property type="term" value="F:DNA-binding transcription factor activity"/>
    <property type="evidence" value="ECO:0007669"/>
    <property type="project" value="InterPro"/>
</dbReference>
<dbReference type="InterPro" id="IPR000847">
    <property type="entry name" value="LysR_HTH_N"/>
</dbReference>
<evidence type="ECO:0000256" key="1">
    <source>
        <dbReference type="ARBA" id="ARBA00009437"/>
    </source>
</evidence>
<dbReference type="GO" id="GO:0003677">
    <property type="term" value="F:DNA binding"/>
    <property type="evidence" value="ECO:0007669"/>
    <property type="project" value="UniProtKB-KW"/>
</dbReference>
<evidence type="ECO:0000313" key="6">
    <source>
        <dbReference type="EMBL" id="AXA65168.1"/>
    </source>
</evidence>
<dbReference type="PROSITE" id="PS50931">
    <property type="entry name" value="HTH_LYSR"/>
    <property type="match status" value="1"/>
</dbReference>
<keyword evidence="2" id="KW-0805">Transcription regulation</keyword>
<dbReference type="Gene3D" id="1.10.10.10">
    <property type="entry name" value="Winged helix-like DNA-binding domain superfamily/Winged helix DNA-binding domain"/>
    <property type="match status" value="1"/>
</dbReference>
<accession>A0A2Z5A2Z5</accession>
<dbReference type="Gene3D" id="3.40.190.10">
    <property type="entry name" value="Periplasmic binding protein-like II"/>
    <property type="match status" value="2"/>
</dbReference>
<proteinExistence type="inferred from homology"/>
<protein>
    <submittedName>
        <fullName evidence="6">LysR family transcriptional regulator</fullName>
    </submittedName>
</protein>
<dbReference type="Pfam" id="PF00126">
    <property type="entry name" value="HTH_1"/>
    <property type="match status" value="1"/>
</dbReference>
<dbReference type="Pfam" id="PF03466">
    <property type="entry name" value="LysR_substrate"/>
    <property type="match status" value="1"/>
</dbReference>
<dbReference type="STRING" id="47885.APT59_02705"/>
<dbReference type="InterPro" id="IPR050389">
    <property type="entry name" value="LysR-type_TF"/>
</dbReference>
<dbReference type="InterPro" id="IPR036388">
    <property type="entry name" value="WH-like_DNA-bd_sf"/>
</dbReference>
<dbReference type="RefSeq" id="WP_208693783.1">
    <property type="nucleotide sequence ID" value="NZ_CP022198.1"/>
</dbReference>
<organism evidence="6 7">
    <name type="scientific">Pseudomonas oryzihabitans</name>
    <dbReference type="NCBI Taxonomy" id="47885"/>
    <lineage>
        <taxon>Bacteria</taxon>
        <taxon>Pseudomonadati</taxon>
        <taxon>Pseudomonadota</taxon>
        <taxon>Gammaproteobacteria</taxon>
        <taxon>Pseudomonadales</taxon>
        <taxon>Pseudomonadaceae</taxon>
        <taxon>Pseudomonas</taxon>
    </lineage>
</organism>
<evidence type="ECO:0000256" key="2">
    <source>
        <dbReference type="ARBA" id="ARBA00023015"/>
    </source>
</evidence>
<dbReference type="PRINTS" id="PR00039">
    <property type="entry name" value="HTHLYSR"/>
</dbReference>
<comment type="similarity">
    <text evidence="1">Belongs to the LysR transcriptional regulatory family.</text>
</comment>
<dbReference type="Proteomes" id="UP000250579">
    <property type="component" value="Chromosome"/>
</dbReference>